<dbReference type="GO" id="GO:0005777">
    <property type="term" value="C:peroxisome"/>
    <property type="evidence" value="ECO:0007669"/>
    <property type="project" value="UniProtKB-SubCell"/>
</dbReference>
<evidence type="ECO:0000256" key="2">
    <source>
        <dbReference type="ARBA" id="ARBA00000765"/>
    </source>
</evidence>
<dbReference type="InterPro" id="IPR018376">
    <property type="entry name" value="Enoyl-CoA_hyd/isom_CS"/>
</dbReference>
<comment type="caution">
    <text evidence="20">The sequence shown here is derived from an EMBL/GenBank/DDBJ whole genome shotgun (WGS) entry which is preliminary data.</text>
</comment>
<evidence type="ECO:0000256" key="11">
    <source>
        <dbReference type="ARBA" id="ARBA00023235"/>
    </source>
</evidence>
<dbReference type="InterPro" id="IPR029045">
    <property type="entry name" value="ClpP/crotonase-like_dom_sf"/>
</dbReference>
<proteinExistence type="inferred from homology"/>
<evidence type="ECO:0000313" key="21">
    <source>
        <dbReference type="Proteomes" id="UP001630127"/>
    </source>
</evidence>
<dbReference type="AlphaFoldDB" id="A0ABD3AK03"/>
<dbReference type="InterPro" id="IPR008927">
    <property type="entry name" value="6-PGluconate_DH-like_C_sf"/>
</dbReference>
<feature type="domain" description="3-hydroxyacyl-CoA dehydrogenase NAD binding" evidence="19">
    <location>
        <begin position="313"/>
        <end position="490"/>
    </location>
</feature>
<dbReference type="PANTHER" id="PTHR23309:SF9">
    <property type="entry name" value="PEROXISOMAL FATTY ACID BETA-OXIDATION MULTIFUNCTIONAL PROTEIN MFP2"/>
    <property type="match status" value="1"/>
</dbReference>
<evidence type="ECO:0000256" key="12">
    <source>
        <dbReference type="ARBA" id="ARBA00023239"/>
    </source>
</evidence>
<name>A0ABD3AK03_9GENT</name>
<dbReference type="PROSITE" id="PS00166">
    <property type="entry name" value="ENOYL_COA_HYDRATASE"/>
    <property type="match status" value="1"/>
</dbReference>
<evidence type="ECO:0000256" key="5">
    <source>
        <dbReference type="ARBA" id="ARBA00008750"/>
    </source>
</evidence>
<dbReference type="Pfam" id="PF02737">
    <property type="entry name" value="3HCDH_N"/>
    <property type="match status" value="1"/>
</dbReference>
<keyword evidence="21" id="KW-1185">Reference proteome</keyword>
<organism evidence="20 21">
    <name type="scientific">Cinchona calisaya</name>
    <dbReference type="NCBI Taxonomy" id="153742"/>
    <lineage>
        <taxon>Eukaryota</taxon>
        <taxon>Viridiplantae</taxon>
        <taxon>Streptophyta</taxon>
        <taxon>Embryophyta</taxon>
        <taxon>Tracheophyta</taxon>
        <taxon>Spermatophyta</taxon>
        <taxon>Magnoliopsida</taxon>
        <taxon>eudicotyledons</taxon>
        <taxon>Gunneridae</taxon>
        <taxon>Pentapetalae</taxon>
        <taxon>asterids</taxon>
        <taxon>lamiids</taxon>
        <taxon>Gentianales</taxon>
        <taxon>Rubiaceae</taxon>
        <taxon>Cinchonoideae</taxon>
        <taxon>Cinchoneae</taxon>
        <taxon>Cinchona</taxon>
    </lineage>
</organism>
<dbReference type="Gene3D" id="1.10.1040.50">
    <property type="match status" value="1"/>
</dbReference>
<dbReference type="GO" id="GO:0006631">
    <property type="term" value="P:fatty acid metabolic process"/>
    <property type="evidence" value="ECO:0007669"/>
    <property type="project" value="UniProtKB-KW"/>
</dbReference>
<evidence type="ECO:0000259" key="18">
    <source>
        <dbReference type="Pfam" id="PF00725"/>
    </source>
</evidence>
<comment type="pathway">
    <text evidence="4">Lipid metabolism; fatty acid beta-oxidation.</text>
</comment>
<dbReference type="Pfam" id="PF00378">
    <property type="entry name" value="ECH_1"/>
    <property type="match status" value="1"/>
</dbReference>
<keyword evidence="10" id="KW-0576">Peroxisome</keyword>
<keyword evidence="7" id="KW-0560">Oxidoreductase</keyword>
<dbReference type="CDD" id="cd06558">
    <property type="entry name" value="crotonase-like"/>
    <property type="match status" value="1"/>
</dbReference>
<evidence type="ECO:0000256" key="14">
    <source>
        <dbReference type="ARBA" id="ARBA00023701"/>
    </source>
</evidence>
<dbReference type="InterPro" id="IPR006108">
    <property type="entry name" value="3HC_DH_C"/>
</dbReference>
<dbReference type="SUPFAM" id="SSF51735">
    <property type="entry name" value="NAD(P)-binding Rossmann-fold domains"/>
    <property type="match status" value="1"/>
</dbReference>
<comment type="catalytic activity">
    <reaction evidence="1">
        <text>a (3Z)-enoyl-CoA = a 4-saturated (2E)-enoyl-CoA</text>
        <dbReference type="Rhea" id="RHEA:45900"/>
        <dbReference type="ChEBI" id="CHEBI:85097"/>
        <dbReference type="ChEBI" id="CHEBI:85489"/>
        <dbReference type="EC" id="5.3.3.8"/>
    </reaction>
</comment>
<dbReference type="Pfam" id="PF00725">
    <property type="entry name" value="3HCDH"/>
    <property type="match status" value="1"/>
</dbReference>
<feature type="domain" description="3-hydroxyacyl-CoA dehydrogenase C-terminal" evidence="18">
    <location>
        <begin position="493"/>
        <end position="586"/>
    </location>
</feature>
<accession>A0ABD3AK03</accession>
<comment type="catalytic activity">
    <reaction evidence="15">
        <text>a (3S)-3-hydroxyacyl-CoA = a (2E)-enoyl-CoA + H2O</text>
        <dbReference type="Rhea" id="RHEA:16105"/>
        <dbReference type="ChEBI" id="CHEBI:15377"/>
        <dbReference type="ChEBI" id="CHEBI:57318"/>
        <dbReference type="ChEBI" id="CHEBI:58856"/>
        <dbReference type="EC" id="4.2.1.17"/>
    </reaction>
</comment>
<comment type="similarity">
    <text evidence="17">Belongs to the enoyl-CoA hydratase/isomerase family.</text>
</comment>
<comment type="similarity">
    <text evidence="5">In the N-terminal section; belongs to the enoyl-CoA hydratase/isomerase family.</text>
</comment>
<dbReference type="FunFam" id="3.40.50.720:FF:000009">
    <property type="entry name" value="Fatty oxidation complex, alpha subunit"/>
    <property type="match status" value="1"/>
</dbReference>
<evidence type="ECO:0000256" key="8">
    <source>
        <dbReference type="ARBA" id="ARBA00023027"/>
    </source>
</evidence>
<keyword evidence="6" id="KW-0276">Fatty acid metabolism</keyword>
<dbReference type="Proteomes" id="UP001630127">
    <property type="component" value="Unassembled WGS sequence"/>
</dbReference>
<dbReference type="InterPro" id="IPR001753">
    <property type="entry name" value="Enoyl-CoA_hydra/iso"/>
</dbReference>
<sequence>MKKKESSVVELEVGEDGVAIISINNPPVNLLTVNLIFTLKDRIEEALLRDEVKAIVLIGSNGKFSGGFDVTAFGGRPEGNKQMKLGFVSIDFLTDTLEASKKPIVAAIDGPTFGGGLELALACHARISTVSAKLGLTELEYGVIPGLGGTQRLPRLVSIHKALEMILMSKRVSGKEALDFCLVDAIAPADMLLGAARQWALDILECRRPWVVSLYKTDRLEPLAEARRMFRTARTESQKQNPNLFHPLLCIDVMEEGIVSGPRNGLWKEAKVLEEVRQSDICRGLVHIFFARYRTSKVPEVDGKSLLPRNMKKVAIVGGGLVGSGIATVLILSNFDVVMKEVNEKCLSDGIGRVKANLQRYVEVGKISHQKQKEGYMLLKGVLSYDSFNDVDLVIEATEGNVYLKQQIFAELERYCPRNCIFSSNNSSNLNLIGERTKSHNRIVGVNFFSPAPVMPLLEVVRTDRTSPQVIVDLIAFGRKIGKTTVVVGNSTGFAINRMFFLYLQSAIWLIEHGADVYVIDQAMTRFGMQLGPFRMVDLLGLRVTAAIAAHFVENFPDRSYKSRLIQVMEEDNREGEPNHRGFYVYNDNYKASPDPEVMKLIDSARNISNVSINSKLDNLSEGDIAEMVLLPVLNEACRITGEGIAYKASDLDVASVLGMGFPAYRGGIIFWADSLGTRYICSQLENWSKVYGELFKPCAYLVQRAYSGTSLGSQVQQVKSHL</sequence>
<dbReference type="FunFam" id="1.10.1040.50:FF:000004">
    <property type="entry name" value="Peroxisomal fatty acid beta-oxidation multifunctional protein"/>
    <property type="match status" value="1"/>
</dbReference>
<keyword evidence="12" id="KW-0456">Lyase</keyword>
<keyword evidence="11" id="KW-0413">Isomerase</keyword>
<evidence type="ECO:0000256" key="13">
    <source>
        <dbReference type="ARBA" id="ARBA00023268"/>
    </source>
</evidence>
<protein>
    <recommendedName>
        <fullName evidence="22">3-hydroxyacyl-CoA dehydrogenase</fullName>
    </recommendedName>
</protein>
<dbReference type="GO" id="GO:0004300">
    <property type="term" value="F:enoyl-CoA hydratase activity"/>
    <property type="evidence" value="ECO:0007669"/>
    <property type="project" value="UniProtKB-EC"/>
</dbReference>
<evidence type="ECO:0000256" key="3">
    <source>
        <dbReference type="ARBA" id="ARBA00004275"/>
    </source>
</evidence>
<dbReference type="InterPro" id="IPR006176">
    <property type="entry name" value="3-OHacyl-CoA_DH_NAD-bd"/>
</dbReference>
<evidence type="ECO:0000256" key="17">
    <source>
        <dbReference type="RuleBase" id="RU003707"/>
    </source>
</evidence>
<keyword evidence="8" id="KW-0520">NAD</keyword>
<dbReference type="GO" id="GO:0004165">
    <property type="term" value="F:delta(3)-delta(2)-enoyl-CoA isomerase activity"/>
    <property type="evidence" value="ECO:0007669"/>
    <property type="project" value="UniProtKB-EC"/>
</dbReference>
<dbReference type="SUPFAM" id="SSF48179">
    <property type="entry name" value="6-phosphogluconate dehydrogenase C-terminal domain-like"/>
    <property type="match status" value="2"/>
</dbReference>
<dbReference type="EMBL" id="JBJUIK010000004">
    <property type="protein sequence ID" value="KAL3531489.1"/>
    <property type="molecule type" value="Genomic_DNA"/>
</dbReference>
<comment type="catalytic activity">
    <reaction evidence="16">
        <text>a 4-saturated-(3S)-3-hydroxyacyl-CoA = a (3E)-enoyl-CoA + H2O</text>
        <dbReference type="Rhea" id="RHEA:20724"/>
        <dbReference type="ChEBI" id="CHEBI:15377"/>
        <dbReference type="ChEBI" id="CHEBI:58521"/>
        <dbReference type="ChEBI" id="CHEBI:137480"/>
        <dbReference type="EC" id="4.2.1.17"/>
    </reaction>
</comment>
<evidence type="ECO:0000256" key="4">
    <source>
        <dbReference type="ARBA" id="ARBA00005005"/>
    </source>
</evidence>
<comment type="subcellular location">
    <subcellularLocation>
        <location evidence="3">Peroxisome</location>
    </subcellularLocation>
</comment>
<evidence type="ECO:0000256" key="16">
    <source>
        <dbReference type="ARBA" id="ARBA00023717"/>
    </source>
</evidence>
<evidence type="ECO:0000256" key="10">
    <source>
        <dbReference type="ARBA" id="ARBA00023140"/>
    </source>
</evidence>
<dbReference type="GO" id="GO:0008692">
    <property type="term" value="F:3-hydroxybutyryl-CoA epimerase activity"/>
    <property type="evidence" value="ECO:0007669"/>
    <property type="project" value="UniProtKB-EC"/>
</dbReference>
<dbReference type="PANTHER" id="PTHR23309">
    <property type="entry name" value="3-HYDROXYACYL-COA DEHYROGENASE"/>
    <property type="match status" value="1"/>
</dbReference>
<evidence type="ECO:0000256" key="15">
    <source>
        <dbReference type="ARBA" id="ARBA00023709"/>
    </source>
</evidence>
<reference evidence="20 21" key="1">
    <citation type="submission" date="2024-11" db="EMBL/GenBank/DDBJ databases">
        <title>A near-complete genome assembly of Cinchona calisaya.</title>
        <authorList>
            <person name="Lian D.C."/>
            <person name="Zhao X.W."/>
            <person name="Wei L."/>
        </authorList>
    </citation>
    <scope>NUCLEOTIDE SEQUENCE [LARGE SCALE GENOMIC DNA]</scope>
    <source>
        <tissue evidence="20">Nenye</tissue>
    </source>
</reference>
<evidence type="ECO:0000313" key="20">
    <source>
        <dbReference type="EMBL" id="KAL3531489.1"/>
    </source>
</evidence>
<dbReference type="InterPro" id="IPR036291">
    <property type="entry name" value="NAD(P)-bd_dom_sf"/>
</dbReference>
<dbReference type="Gene3D" id="3.40.50.720">
    <property type="entry name" value="NAD(P)-binding Rossmann-like Domain"/>
    <property type="match status" value="1"/>
</dbReference>
<dbReference type="SUPFAM" id="SSF52096">
    <property type="entry name" value="ClpP/crotonase"/>
    <property type="match status" value="1"/>
</dbReference>
<evidence type="ECO:0000256" key="7">
    <source>
        <dbReference type="ARBA" id="ARBA00023002"/>
    </source>
</evidence>
<evidence type="ECO:0000259" key="19">
    <source>
        <dbReference type="Pfam" id="PF02737"/>
    </source>
</evidence>
<comment type="catalytic activity">
    <reaction evidence="2">
        <text>a (3E)-enoyl-CoA = a 4-saturated (2E)-enoyl-CoA</text>
        <dbReference type="Rhea" id="RHEA:45228"/>
        <dbReference type="ChEBI" id="CHEBI:58521"/>
        <dbReference type="ChEBI" id="CHEBI:85097"/>
        <dbReference type="EC" id="5.3.3.8"/>
    </reaction>
</comment>
<dbReference type="Gene3D" id="3.90.226.10">
    <property type="entry name" value="2-enoyl-CoA Hydratase, Chain A, domain 1"/>
    <property type="match status" value="1"/>
</dbReference>
<gene>
    <name evidence="20" type="ORF">ACH5RR_010811</name>
</gene>
<evidence type="ECO:0000256" key="9">
    <source>
        <dbReference type="ARBA" id="ARBA00023098"/>
    </source>
</evidence>
<comment type="catalytic activity">
    <reaction evidence="14">
        <text>(3S)-3-hydroxybutanoyl-CoA = (3R)-3-hydroxybutanoyl-CoA</text>
        <dbReference type="Rhea" id="RHEA:21760"/>
        <dbReference type="ChEBI" id="CHEBI:57315"/>
        <dbReference type="ChEBI" id="CHEBI:57316"/>
        <dbReference type="EC" id="5.1.2.3"/>
    </reaction>
</comment>
<dbReference type="GO" id="GO:0016491">
    <property type="term" value="F:oxidoreductase activity"/>
    <property type="evidence" value="ECO:0007669"/>
    <property type="project" value="UniProtKB-KW"/>
</dbReference>
<evidence type="ECO:0008006" key="22">
    <source>
        <dbReference type="Google" id="ProtNLM"/>
    </source>
</evidence>
<evidence type="ECO:0000256" key="6">
    <source>
        <dbReference type="ARBA" id="ARBA00022832"/>
    </source>
</evidence>
<keyword evidence="13" id="KW-0511">Multifunctional enzyme</keyword>
<keyword evidence="9" id="KW-0443">Lipid metabolism</keyword>
<evidence type="ECO:0000256" key="1">
    <source>
        <dbReference type="ARBA" id="ARBA00000452"/>
    </source>
</evidence>